<dbReference type="PIRSF" id="PIRSF005610">
    <property type="entry name" value="SirB"/>
    <property type="match status" value="1"/>
</dbReference>
<evidence type="ECO:0000313" key="3">
    <source>
        <dbReference type="Proteomes" id="UP000253945"/>
    </source>
</evidence>
<name>A0A369ZUB1_9PAST</name>
<keyword evidence="1" id="KW-0812">Transmembrane</keyword>
<evidence type="ECO:0000313" key="2">
    <source>
        <dbReference type="EMBL" id="RDF11731.1"/>
    </source>
</evidence>
<feature type="transmembrane region" description="Helical" evidence="1">
    <location>
        <begin position="75"/>
        <end position="92"/>
    </location>
</feature>
<keyword evidence="1" id="KW-0472">Membrane</keyword>
<dbReference type="PANTHER" id="PTHR39594:SF1">
    <property type="entry name" value="PROTEIN YCHQ"/>
    <property type="match status" value="1"/>
</dbReference>
<keyword evidence="1" id="KW-1133">Transmembrane helix</keyword>
<dbReference type="STRING" id="736.B0184_07360"/>
<protein>
    <submittedName>
        <fullName evidence="2">Invasion protein expression up-regulator SirB</fullName>
    </submittedName>
</protein>
<dbReference type="EMBL" id="QEQF01000001">
    <property type="protein sequence ID" value="RDF11731.1"/>
    <property type="molecule type" value="Genomic_DNA"/>
</dbReference>
<proteinExistence type="predicted"/>
<dbReference type="RefSeq" id="WP_111353185.1">
    <property type="nucleotide sequence ID" value="NZ_QEQF01000001.1"/>
</dbReference>
<feature type="transmembrane region" description="Helical" evidence="1">
    <location>
        <begin position="104"/>
        <end position="122"/>
    </location>
</feature>
<gene>
    <name evidence="2" type="ORF">DPV92_00710</name>
</gene>
<feature type="transmembrane region" description="Helical" evidence="1">
    <location>
        <begin position="12"/>
        <end position="29"/>
    </location>
</feature>
<sequence>MLDILPKLVHSHAGFAYLSLILLLTRGALSARQIDWRQYKILKIAPHIIDTLLLLSGATVVYAYTSEGVYTFSELSWLLDKFLFIVLYIIFSAKAFKKGQPYSIKFYLLSVVSFMIAMFIAVHH</sequence>
<dbReference type="Pfam" id="PF04247">
    <property type="entry name" value="SirB"/>
    <property type="match status" value="1"/>
</dbReference>
<dbReference type="Proteomes" id="UP000253945">
    <property type="component" value="Unassembled WGS sequence"/>
</dbReference>
<evidence type="ECO:0000256" key="1">
    <source>
        <dbReference type="SAM" id="Phobius"/>
    </source>
</evidence>
<feature type="transmembrane region" description="Helical" evidence="1">
    <location>
        <begin position="41"/>
        <end position="63"/>
    </location>
</feature>
<dbReference type="AlphaFoldDB" id="A0A369ZUB1"/>
<dbReference type="PANTHER" id="PTHR39594">
    <property type="entry name" value="PROTEIN YCHQ"/>
    <property type="match status" value="1"/>
</dbReference>
<reference evidence="2 3" key="1">
    <citation type="submission" date="2018-05" db="EMBL/GenBank/DDBJ databases">
        <title>Draft Genome Sequences for a Diverse set of 7 Haemophilus Species.</title>
        <authorList>
            <person name="Nichols M."/>
            <person name="Topaz N."/>
            <person name="Wang X."/>
            <person name="Wang X."/>
            <person name="Boxrud D."/>
        </authorList>
    </citation>
    <scope>NUCLEOTIDE SEQUENCE [LARGE SCALE GENOMIC DNA]</scope>
    <source>
        <strain evidence="2 3">C2014016342</strain>
    </source>
</reference>
<dbReference type="GO" id="GO:0005886">
    <property type="term" value="C:plasma membrane"/>
    <property type="evidence" value="ECO:0007669"/>
    <property type="project" value="TreeGrafter"/>
</dbReference>
<organism evidence="2 3">
    <name type="scientific">Haemophilus paraphrohaemolyticus</name>
    <dbReference type="NCBI Taxonomy" id="736"/>
    <lineage>
        <taxon>Bacteria</taxon>
        <taxon>Pseudomonadati</taxon>
        <taxon>Pseudomonadota</taxon>
        <taxon>Gammaproteobacteria</taxon>
        <taxon>Pasteurellales</taxon>
        <taxon>Pasteurellaceae</taxon>
        <taxon>Haemophilus</taxon>
    </lineage>
</organism>
<dbReference type="InterPro" id="IPR007360">
    <property type="entry name" value="SirB"/>
</dbReference>
<comment type="caution">
    <text evidence="2">The sequence shown here is derived from an EMBL/GenBank/DDBJ whole genome shotgun (WGS) entry which is preliminary data.</text>
</comment>
<keyword evidence="3" id="KW-1185">Reference proteome</keyword>
<accession>A0A369ZUB1</accession>